<gene>
    <name evidence="6" type="primary">HINT3</name>
    <name evidence="6" type="ORF">P7K49_017016</name>
</gene>
<keyword evidence="1" id="KW-0547">Nucleotide-binding</keyword>
<evidence type="ECO:0000256" key="2">
    <source>
        <dbReference type="ARBA" id="ARBA00022801"/>
    </source>
</evidence>
<dbReference type="Proteomes" id="UP001266305">
    <property type="component" value="Unassembled WGS sequence"/>
</dbReference>
<evidence type="ECO:0000256" key="1">
    <source>
        <dbReference type="ARBA" id="ARBA00022741"/>
    </source>
</evidence>
<dbReference type="PANTHER" id="PTHR12486">
    <property type="entry name" value="APRATAXIN-RELATED"/>
    <property type="match status" value="1"/>
</dbReference>
<organism evidence="6 7">
    <name type="scientific">Saguinus oedipus</name>
    <name type="common">Cotton-top tamarin</name>
    <name type="synonym">Oedipomidas oedipus</name>
    <dbReference type="NCBI Taxonomy" id="9490"/>
    <lineage>
        <taxon>Eukaryota</taxon>
        <taxon>Metazoa</taxon>
        <taxon>Chordata</taxon>
        <taxon>Craniata</taxon>
        <taxon>Vertebrata</taxon>
        <taxon>Euteleostomi</taxon>
        <taxon>Mammalia</taxon>
        <taxon>Eutheria</taxon>
        <taxon>Euarchontoglires</taxon>
        <taxon>Primates</taxon>
        <taxon>Haplorrhini</taxon>
        <taxon>Platyrrhini</taxon>
        <taxon>Cebidae</taxon>
        <taxon>Callitrichinae</taxon>
        <taxon>Saguinus</taxon>
    </lineage>
</organism>
<evidence type="ECO:0000313" key="7">
    <source>
        <dbReference type="Proteomes" id="UP001266305"/>
    </source>
</evidence>
<proteinExistence type="inferred from homology"/>
<feature type="region of interest" description="Disordered" evidence="5">
    <location>
        <begin position="1"/>
        <end position="45"/>
    </location>
</feature>
<evidence type="ECO:0000256" key="3">
    <source>
        <dbReference type="ARBA" id="ARBA00024472"/>
    </source>
</evidence>
<evidence type="ECO:0000313" key="6">
    <source>
        <dbReference type="EMBL" id="KAK2103160.1"/>
    </source>
</evidence>
<feature type="non-terminal residue" evidence="6">
    <location>
        <position position="103"/>
    </location>
</feature>
<comment type="similarity">
    <text evidence="4">Belongs to the HINT family.</text>
</comment>
<accession>A0ABQ9V1I2</accession>
<evidence type="ECO:0000256" key="5">
    <source>
        <dbReference type="SAM" id="MobiDB-lite"/>
    </source>
</evidence>
<dbReference type="Pfam" id="PF11969">
    <property type="entry name" value="DcpS_C"/>
    <property type="match status" value="1"/>
</dbReference>
<protein>
    <submittedName>
        <fullName evidence="6">Histidine triad nucleotide-binding protein 3</fullName>
    </submittedName>
</protein>
<comment type="catalytic activity">
    <reaction evidence="3">
        <text>adenosine 5'-phosphoramidate + H2O = NH4(+) + AMP</text>
        <dbReference type="Rhea" id="RHEA:67916"/>
        <dbReference type="ChEBI" id="CHEBI:15377"/>
        <dbReference type="ChEBI" id="CHEBI:28938"/>
        <dbReference type="ChEBI" id="CHEBI:57890"/>
        <dbReference type="ChEBI" id="CHEBI:456215"/>
    </reaction>
</comment>
<dbReference type="PANTHER" id="PTHR12486:SF5">
    <property type="entry name" value="ADENOSINE 5'-MONOPHOSPHORAMIDASE HINT3"/>
    <property type="match status" value="1"/>
</dbReference>
<reference evidence="6 7" key="1">
    <citation type="submission" date="2023-05" db="EMBL/GenBank/DDBJ databases">
        <title>B98-5 Cell Line De Novo Hybrid Assembly: An Optical Mapping Approach.</title>
        <authorList>
            <person name="Kananen K."/>
            <person name="Auerbach J.A."/>
            <person name="Kautto E."/>
            <person name="Blachly J.S."/>
        </authorList>
    </citation>
    <scope>NUCLEOTIDE SEQUENCE [LARGE SCALE GENOMIC DNA]</scope>
    <source>
        <strain evidence="6">B95-8</strain>
        <tissue evidence="6">Cell line</tissue>
    </source>
</reference>
<sequence>MADEQVNSSADLATDGKASGTTESTASSVGSCEAATKSPEPKDSNSTCVFCQIAGQQVPGTELLHCENEDLVCFKDIKSAATHHYLMVRKKHTGNCRSLRKDQ</sequence>
<dbReference type="SUPFAM" id="SSF54197">
    <property type="entry name" value="HIT-like"/>
    <property type="match status" value="1"/>
</dbReference>
<dbReference type="Gene3D" id="3.30.428.10">
    <property type="entry name" value="HIT-like"/>
    <property type="match status" value="1"/>
</dbReference>
<feature type="compositionally biased region" description="Polar residues" evidence="5">
    <location>
        <begin position="19"/>
        <end position="30"/>
    </location>
</feature>
<comment type="caution">
    <text evidence="6">The sequence shown here is derived from an EMBL/GenBank/DDBJ whole genome shotgun (WGS) entry which is preliminary data.</text>
</comment>
<keyword evidence="2" id="KW-0378">Hydrolase</keyword>
<dbReference type="EMBL" id="JASSZA010000008">
    <property type="protein sequence ID" value="KAK2103160.1"/>
    <property type="molecule type" value="Genomic_DNA"/>
</dbReference>
<dbReference type="InterPro" id="IPR036265">
    <property type="entry name" value="HIT-like_sf"/>
</dbReference>
<keyword evidence="7" id="KW-1185">Reference proteome</keyword>
<name>A0ABQ9V1I2_SAGOE</name>
<feature type="compositionally biased region" description="Polar residues" evidence="5">
    <location>
        <begin position="1"/>
        <end position="11"/>
    </location>
</feature>
<evidence type="ECO:0000256" key="4">
    <source>
        <dbReference type="ARBA" id="ARBA00025764"/>
    </source>
</evidence>